<keyword evidence="4" id="KW-0119">Carbohydrate metabolism</keyword>
<evidence type="ECO:0000256" key="2">
    <source>
        <dbReference type="ARBA" id="ARBA00022651"/>
    </source>
</evidence>
<protein>
    <submittedName>
        <fullName evidence="6">Uncharacterized protein</fullName>
    </submittedName>
</protein>
<dbReference type="AlphaFoldDB" id="A0A3E5HD15"/>
<dbReference type="InterPro" id="IPR008979">
    <property type="entry name" value="Galactose-bd-like_sf"/>
</dbReference>
<dbReference type="InterPro" id="IPR000421">
    <property type="entry name" value="FA58C"/>
</dbReference>
<dbReference type="Proteomes" id="UP000283616">
    <property type="component" value="Unassembled WGS sequence"/>
</dbReference>
<dbReference type="Gene3D" id="2.60.120.260">
    <property type="entry name" value="Galactose-binding domain-like"/>
    <property type="match status" value="1"/>
</dbReference>
<dbReference type="GO" id="GO:0004553">
    <property type="term" value="F:hydrolase activity, hydrolyzing O-glycosyl compounds"/>
    <property type="evidence" value="ECO:0007669"/>
    <property type="project" value="InterPro"/>
</dbReference>
<keyword evidence="5" id="KW-0326">Glycosidase</keyword>
<accession>A0A3E5HD15</accession>
<dbReference type="CDD" id="cd18608">
    <property type="entry name" value="GH43_F5-8_typeC-like"/>
    <property type="match status" value="1"/>
</dbReference>
<evidence type="ECO:0000256" key="1">
    <source>
        <dbReference type="ARBA" id="ARBA00009865"/>
    </source>
</evidence>
<dbReference type="PANTHER" id="PTHR43772:SF2">
    <property type="entry name" value="PUTATIVE (AFU_ORTHOLOGUE AFUA_2G04480)-RELATED"/>
    <property type="match status" value="1"/>
</dbReference>
<dbReference type="InterPro" id="IPR023296">
    <property type="entry name" value="Glyco_hydro_beta-prop_sf"/>
</dbReference>
<dbReference type="PANTHER" id="PTHR43772">
    <property type="entry name" value="ENDO-1,4-BETA-XYLANASE"/>
    <property type="match status" value="1"/>
</dbReference>
<dbReference type="Gene3D" id="2.115.10.20">
    <property type="entry name" value="Glycosyl hydrolase domain, family 43"/>
    <property type="match status" value="1"/>
</dbReference>
<keyword evidence="3" id="KW-0378">Hydrolase</keyword>
<comment type="similarity">
    <text evidence="1">Belongs to the glycosyl hydrolase 43 family.</text>
</comment>
<evidence type="ECO:0000256" key="5">
    <source>
        <dbReference type="ARBA" id="ARBA00023295"/>
    </source>
</evidence>
<name>A0A3E5HD15_BACT4</name>
<reference evidence="6 7" key="1">
    <citation type="submission" date="2018-08" db="EMBL/GenBank/DDBJ databases">
        <title>A genome reference for cultivated species of the human gut microbiota.</title>
        <authorList>
            <person name="Zou Y."/>
            <person name="Xue W."/>
            <person name="Luo G."/>
        </authorList>
    </citation>
    <scope>NUCLEOTIDE SEQUENCE [LARGE SCALE GENOMIC DNA]</scope>
    <source>
        <strain evidence="6 7">AF37-12</strain>
    </source>
</reference>
<dbReference type="Pfam" id="PF04616">
    <property type="entry name" value="Glyco_hydro_43"/>
    <property type="match status" value="1"/>
</dbReference>
<dbReference type="GO" id="GO:0045493">
    <property type="term" value="P:xylan catabolic process"/>
    <property type="evidence" value="ECO:0007669"/>
    <property type="project" value="UniProtKB-KW"/>
</dbReference>
<dbReference type="Gene3D" id="2.60.120.200">
    <property type="match status" value="2"/>
</dbReference>
<evidence type="ECO:0000256" key="4">
    <source>
        <dbReference type="ARBA" id="ARBA00023277"/>
    </source>
</evidence>
<dbReference type="EMBL" id="QROV01000023">
    <property type="protein sequence ID" value="RHL55558.1"/>
    <property type="molecule type" value="Genomic_DNA"/>
</dbReference>
<dbReference type="InterPro" id="IPR006710">
    <property type="entry name" value="Glyco_hydro_43"/>
</dbReference>
<sequence length="1013" mass="114341">MNMRTIFFIIFLTLCLALSFGQEVKYNTPQAGNPIIPGYFADPTIQKFGDTYYLYATTDGNGGGLGPSQVWTSKDFVNWSIQPMNWPNTHYIWAPDVMKGKDGKYYMYYCQPCQIYCGVSDTPVGPWKNILGEEEAVLVPDRYVKMSITLDGQTFVDDDGSVYLYWGTWGIYPNHGCGVGKLNLDMKSFSDTTLIPNTQITDFFEAPYVFKRNGIYYLTYSSGSCHDNTYRVQYATSKTGPMGPFTFADNNPILATNADETIHGPGHHSILKEGDDYYIVYHRHNIPQSTRGMHRQVAADRLVFDDEGRILKVEASHKGIGYLQKNTNPYPNLLLGKKVRASSYYNEDFVPEYAIDDNNATLWRPRTCGEEWIEVDLGKKTSITRVWTQFEHATSFYQYLIETSLDGKEWTVFSDRRANTQAGSPMMDAGKAKARYLRLTITGNEQNGLSGAIWNLKAFNGGKNPVSFADMTFGSESTEAAPQRKGLIFEINADDYPMKESISRLQNRKDKTKGFNAIGQKVAVRPKDNKSAFIFNGMQEFRSDFSLGKAFTGNSPYTLMAWIYMENISTNECIADLTNVGGELEKVVLGYGTDTQAGVVSHHGSFEDMGLPGLQATKRWTLLSVTFDGFMERIYLDGKLMKEKNVMLRLPLSDFVTIGKKYGEGQAFKNSMHSLALYDLPLTADEVADIYKKGIPDSPLLAESQDMNDLKSLQSFLSVRAVSSSIVRLGMKMDTNEFGLSFSFENLTTGKQSGWINDFEYFDTSLQPGKKYSYRVRVKDTFGNIKEFDQVEVSTDENQFQVIYDDFSKQYDFVKAADKKGIWDGLSGYQLDEVSALTDQGQLMIKSAGRNFQLPGRDNGPFLYKEVDGDFLAEVEIVDFSGMKEKKGVSFNEGGLMVALREATTRGGQELIHLGTFPYYNVGNILTLLSHGRIQYKNDKGWDLERFLQVERSGNRFYFRTSTDGAHWTNMPGSPIVYSVSPDQKIKLGLYQVTYTPEEGYVAFDNFKLWIAR</sequence>
<dbReference type="InterPro" id="IPR052176">
    <property type="entry name" value="Glycosyl_Hydrlase_43_Enz"/>
</dbReference>
<dbReference type="Pfam" id="PF13385">
    <property type="entry name" value="Laminin_G_3"/>
    <property type="match status" value="1"/>
</dbReference>
<proteinExistence type="inferred from homology"/>
<dbReference type="SUPFAM" id="SSF49785">
    <property type="entry name" value="Galactose-binding domain-like"/>
    <property type="match status" value="1"/>
</dbReference>
<dbReference type="SUPFAM" id="SSF75005">
    <property type="entry name" value="Arabinanase/levansucrase/invertase"/>
    <property type="match status" value="1"/>
</dbReference>
<dbReference type="PROSITE" id="PS50022">
    <property type="entry name" value="FA58C_3"/>
    <property type="match status" value="1"/>
</dbReference>
<evidence type="ECO:0000313" key="7">
    <source>
        <dbReference type="Proteomes" id="UP000283616"/>
    </source>
</evidence>
<evidence type="ECO:0000313" key="6">
    <source>
        <dbReference type="EMBL" id="RHL55558.1"/>
    </source>
</evidence>
<dbReference type="Pfam" id="PF00754">
    <property type="entry name" value="F5_F8_type_C"/>
    <property type="match status" value="1"/>
</dbReference>
<comment type="caution">
    <text evidence="6">The sequence shown here is derived from an EMBL/GenBank/DDBJ whole genome shotgun (WGS) entry which is preliminary data.</text>
</comment>
<dbReference type="SUPFAM" id="SSF49899">
    <property type="entry name" value="Concanavalin A-like lectins/glucanases"/>
    <property type="match status" value="1"/>
</dbReference>
<organism evidence="6 7">
    <name type="scientific">Bacteroides thetaiotaomicron</name>
    <dbReference type="NCBI Taxonomy" id="818"/>
    <lineage>
        <taxon>Bacteria</taxon>
        <taxon>Pseudomonadati</taxon>
        <taxon>Bacteroidota</taxon>
        <taxon>Bacteroidia</taxon>
        <taxon>Bacteroidales</taxon>
        <taxon>Bacteroidaceae</taxon>
        <taxon>Bacteroides</taxon>
    </lineage>
</organism>
<dbReference type="InterPro" id="IPR013320">
    <property type="entry name" value="ConA-like_dom_sf"/>
</dbReference>
<gene>
    <name evidence="6" type="ORF">DW011_18215</name>
</gene>
<keyword evidence="2" id="KW-0858">Xylan degradation</keyword>
<keyword evidence="2" id="KW-0624">Polysaccharide degradation</keyword>
<evidence type="ECO:0000256" key="3">
    <source>
        <dbReference type="ARBA" id="ARBA00022801"/>
    </source>
</evidence>